<dbReference type="InterPro" id="IPR045749">
    <property type="entry name" value="DUF6090"/>
</dbReference>
<evidence type="ECO:0000313" key="3">
    <source>
        <dbReference type="Proteomes" id="UP000216840"/>
    </source>
</evidence>
<reference evidence="2 3" key="1">
    <citation type="submission" date="2017-05" db="EMBL/GenBank/DDBJ databases">
        <title>The draft genome sequence of Idiomarina salinarum WNB302.</title>
        <authorList>
            <person name="Sun Y."/>
            <person name="Chen B."/>
            <person name="Du Z."/>
        </authorList>
    </citation>
    <scope>NUCLEOTIDE SEQUENCE [LARGE SCALE GENOMIC DNA]</scope>
    <source>
        <strain evidence="2 3">WNB302</strain>
    </source>
</reference>
<keyword evidence="1" id="KW-0472">Membrane</keyword>
<dbReference type="Pfam" id="PF19578">
    <property type="entry name" value="DUF6090"/>
    <property type="match status" value="1"/>
</dbReference>
<dbReference type="AlphaFoldDB" id="A0A265URY6"/>
<dbReference type="EMBL" id="NGJN01000005">
    <property type="protein sequence ID" value="OZV68060.1"/>
    <property type="molecule type" value="Genomic_DNA"/>
</dbReference>
<feature type="transmembrane region" description="Helical" evidence="1">
    <location>
        <begin position="28"/>
        <end position="49"/>
    </location>
</feature>
<accession>A0A265URY6</accession>
<dbReference type="OrthoDB" id="821805at2"/>
<evidence type="ECO:0000256" key="1">
    <source>
        <dbReference type="SAM" id="Phobius"/>
    </source>
</evidence>
<sequence length="260" mass="30302">MIKFFRHIRKNLLMKNQTSKPASQTGRYFKYAIGEIILVVIGILIALQINNWNETRKERAFELEMLRSFKTSLTTDLADINYNIAKHQASLLACDSILELMTSSNQIHEDALSELFAKAFFVTRFVYSSSAFESLKAKGVNIISNQKLRKKIIDVYDSRYRFFGIAEDDYAKNYFLGIQEIFPLRFEGGVDYDIISGDFVGSLRPIDFELLKKDEEFMYYLKTNRNWTDLYINFHYKGLKSDVVALIDLIDQELNKRQAI</sequence>
<name>A0A265URY6_9FLAO</name>
<proteinExistence type="predicted"/>
<evidence type="ECO:0000313" key="2">
    <source>
        <dbReference type="EMBL" id="OZV68060.1"/>
    </source>
</evidence>
<organism evidence="2 3">
    <name type="scientific">Winogradskyella aurantia</name>
    <dbReference type="NCBI Taxonomy" id="1915063"/>
    <lineage>
        <taxon>Bacteria</taxon>
        <taxon>Pseudomonadati</taxon>
        <taxon>Bacteroidota</taxon>
        <taxon>Flavobacteriia</taxon>
        <taxon>Flavobacteriales</taxon>
        <taxon>Flavobacteriaceae</taxon>
        <taxon>Winogradskyella</taxon>
    </lineage>
</organism>
<gene>
    <name evidence="2" type="ORF">CA834_10460</name>
</gene>
<keyword evidence="1" id="KW-1133">Transmembrane helix</keyword>
<keyword evidence="3" id="KW-1185">Reference proteome</keyword>
<dbReference type="Proteomes" id="UP000216840">
    <property type="component" value="Unassembled WGS sequence"/>
</dbReference>
<keyword evidence="1" id="KW-0812">Transmembrane</keyword>
<protein>
    <submittedName>
        <fullName evidence="2">Uncharacterized protein</fullName>
    </submittedName>
</protein>
<comment type="caution">
    <text evidence="2">The sequence shown here is derived from an EMBL/GenBank/DDBJ whole genome shotgun (WGS) entry which is preliminary data.</text>
</comment>